<dbReference type="GO" id="GO:0010181">
    <property type="term" value="F:FMN binding"/>
    <property type="evidence" value="ECO:0007669"/>
    <property type="project" value="InterPro"/>
</dbReference>
<evidence type="ECO:0000256" key="1">
    <source>
        <dbReference type="SAM" id="MobiDB-lite"/>
    </source>
</evidence>
<dbReference type="InterPro" id="IPR007329">
    <property type="entry name" value="FMN-bd"/>
</dbReference>
<dbReference type="SMART" id="SM00900">
    <property type="entry name" value="FMN_bind"/>
    <property type="match status" value="1"/>
</dbReference>
<dbReference type="EMBL" id="AZGA01000006">
    <property type="protein sequence ID" value="KRM36130.1"/>
    <property type="molecule type" value="Genomic_DNA"/>
</dbReference>
<gene>
    <name evidence="4" type="ORF">FC83_GL000028</name>
</gene>
<feature type="domain" description="FMN-binding" evidence="3">
    <location>
        <begin position="75"/>
        <end position="152"/>
    </location>
</feature>
<evidence type="ECO:0000313" key="5">
    <source>
        <dbReference type="Proteomes" id="UP000051236"/>
    </source>
</evidence>
<keyword evidence="2" id="KW-1133">Transmembrane helix</keyword>
<feature type="region of interest" description="Disordered" evidence="1">
    <location>
        <begin position="37"/>
        <end position="60"/>
    </location>
</feature>
<dbReference type="eggNOG" id="COG3976">
    <property type="taxonomic scope" value="Bacteria"/>
</dbReference>
<evidence type="ECO:0000259" key="3">
    <source>
        <dbReference type="SMART" id="SM00900"/>
    </source>
</evidence>
<dbReference type="Gene3D" id="3.90.1010.20">
    <property type="match status" value="1"/>
</dbReference>
<dbReference type="RefSeq" id="WP_057002359.1">
    <property type="nucleotide sequence ID" value="NZ_AZGA01000006.1"/>
</dbReference>
<accession>A0A0R1Y1L2</accession>
<sequence>MYKKTIALLVTLCVTCAIIIDGYLLFFKKPNSTTTATTAAKPAAKTTTTTSGASSASAGNSQIKDGTYTGRATSTQWGDVQVQIVVRTGKIATINVLEQPSGSRSDRINAQALPVYKKEALSAQSAKIQQISGATETYKGFTGSLQSAITKAEV</sequence>
<reference evidence="4 5" key="1">
    <citation type="journal article" date="2015" name="Genome Announc.">
        <title>Expanding the biotechnology potential of lactobacilli through comparative genomics of 213 strains and associated genera.</title>
        <authorList>
            <person name="Sun Z."/>
            <person name="Harris H.M."/>
            <person name="McCann A."/>
            <person name="Guo C."/>
            <person name="Argimon S."/>
            <person name="Zhang W."/>
            <person name="Yang X."/>
            <person name="Jeffery I.B."/>
            <person name="Cooney J.C."/>
            <person name="Kagawa T.F."/>
            <person name="Liu W."/>
            <person name="Song Y."/>
            <person name="Salvetti E."/>
            <person name="Wrobel A."/>
            <person name="Rasinkangas P."/>
            <person name="Parkhill J."/>
            <person name="Rea M.C."/>
            <person name="O'Sullivan O."/>
            <person name="Ritari J."/>
            <person name="Douillard F.P."/>
            <person name="Paul Ross R."/>
            <person name="Yang R."/>
            <person name="Briner A.E."/>
            <person name="Felis G.E."/>
            <person name="de Vos W.M."/>
            <person name="Barrangou R."/>
            <person name="Klaenhammer T.R."/>
            <person name="Caufield P.W."/>
            <person name="Cui Y."/>
            <person name="Zhang H."/>
            <person name="O'Toole P.W."/>
        </authorList>
    </citation>
    <scope>NUCLEOTIDE SEQUENCE [LARGE SCALE GENOMIC DNA]</scope>
    <source>
        <strain evidence="4 5">DSM 18527</strain>
    </source>
</reference>
<comment type="caution">
    <text evidence="4">The sequence shown here is derived from an EMBL/GenBank/DDBJ whole genome shotgun (WGS) entry which is preliminary data.</text>
</comment>
<keyword evidence="5" id="KW-1185">Reference proteome</keyword>
<keyword evidence="2" id="KW-0472">Membrane</keyword>
<evidence type="ECO:0000313" key="4">
    <source>
        <dbReference type="EMBL" id="KRM36130.1"/>
    </source>
</evidence>
<keyword evidence="2" id="KW-0812">Transmembrane</keyword>
<dbReference type="PATRIC" id="fig|1423734.3.peg.28"/>
<organism evidence="4 5">
    <name type="scientific">Agrilactobacillus composti DSM 18527 = JCM 14202</name>
    <dbReference type="NCBI Taxonomy" id="1423734"/>
    <lineage>
        <taxon>Bacteria</taxon>
        <taxon>Bacillati</taxon>
        <taxon>Bacillota</taxon>
        <taxon>Bacilli</taxon>
        <taxon>Lactobacillales</taxon>
        <taxon>Lactobacillaceae</taxon>
        <taxon>Agrilactobacillus</taxon>
    </lineage>
</organism>
<feature type="transmembrane region" description="Helical" evidence="2">
    <location>
        <begin position="6"/>
        <end position="26"/>
    </location>
</feature>
<dbReference type="Proteomes" id="UP000051236">
    <property type="component" value="Unassembled WGS sequence"/>
</dbReference>
<name>A0A0R1Y1L2_9LACO</name>
<dbReference type="GO" id="GO:0016020">
    <property type="term" value="C:membrane"/>
    <property type="evidence" value="ECO:0007669"/>
    <property type="project" value="InterPro"/>
</dbReference>
<protein>
    <submittedName>
        <fullName evidence="4">FMN-binding domain-containing protein</fullName>
    </submittedName>
</protein>
<dbReference type="STRING" id="1423734.FC83_GL000028"/>
<dbReference type="AlphaFoldDB" id="A0A0R1Y1L2"/>
<evidence type="ECO:0000256" key="2">
    <source>
        <dbReference type="SAM" id="Phobius"/>
    </source>
</evidence>
<dbReference type="Pfam" id="PF04205">
    <property type="entry name" value="FMN_bind"/>
    <property type="match status" value="1"/>
</dbReference>
<proteinExistence type="predicted"/>